<evidence type="ECO:0000256" key="11">
    <source>
        <dbReference type="RuleBase" id="RU003357"/>
    </source>
</evidence>
<feature type="domain" description="TonB-dependent receptor plug" evidence="14">
    <location>
        <begin position="74"/>
        <end position="175"/>
    </location>
</feature>
<sequence length="721" mass="78332">MTSPHSRRPARRALALLIFAALACTGAHADDASDAANPQNARQLGAVTVTGTTSALDLYGSNNASAGALGNRSLLDTPFSISTATSDLIVNRQAIDINEAFATDPGVTPLGSGYAGEESTFAVRGLPVDLLNGYKMDGLSVVNWASDLPLEPFSEIQLLKGAGGFMYGFGAPGGILNYVSKQPTLQPYASFTLGYVSDGALEESADLGGTFGGQGGWGYRLNLVHEDGNTYVQGGRIRRNAASLALTKDIAPNLHWHFNSIWQDRDTRGTYYGIILGQYYGYPTEVHTPAPLDGSQRVTQPYTGYGTSMRVANTGLKWDISPDWTASLDYSYAGQTRSNRDSAIILTDNRGDYTDLNYLGYSRYNYQQWQGMLQGKFDTGAINHQVVLGASWQALDYHYPTGPYADGQLFGQGNLYDLPLLPNPGTPLSRSTYLAETTTQRAMFASDTVTFSPQWSVLLGLRYTDYIDKDYSAGSSIPTARYGQTPLTPTVALLYKPTASTTLYASYVESLEQSSSAPLGTKNQYQTFAPTRSKQYEIGAKTEHDDWSVDLALFRVERGLQYINSDDMYVSDGRTRYQGIDLSGKLLLARNWTLLGGVMYLDAYNQQAAAGIQGMRAYGTPRAQGNLYVEYAVPQVAGLVLDAGGRYVGNEAIDAGNTEFVGAYHTFDLGARYTTNLGGHALTWRAGIDNLANEKYWLTSWGFILNQGAPRTVRASMTLTL</sequence>
<keyword evidence="9 10" id="KW-0998">Cell outer membrane</keyword>
<dbReference type="PROSITE" id="PS52016">
    <property type="entry name" value="TONB_DEPENDENT_REC_3"/>
    <property type="match status" value="1"/>
</dbReference>
<dbReference type="EMBL" id="JBFOHK010000002">
    <property type="protein sequence ID" value="MEW9572133.1"/>
    <property type="molecule type" value="Genomic_DNA"/>
</dbReference>
<dbReference type="PANTHER" id="PTHR32552:SF82">
    <property type="entry name" value="FCUA PROTEIN"/>
    <property type="match status" value="1"/>
</dbReference>
<dbReference type="RefSeq" id="WP_367854190.1">
    <property type="nucleotide sequence ID" value="NZ_JBFOHK010000002.1"/>
</dbReference>
<feature type="signal peptide" evidence="12">
    <location>
        <begin position="1"/>
        <end position="29"/>
    </location>
</feature>
<gene>
    <name evidence="15" type="ORF">ABQJ54_10230</name>
</gene>
<evidence type="ECO:0000256" key="4">
    <source>
        <dbReference type="ARBA" id="ARBA00022452"/>
    </source>
</evidence>
<dbReference type="PROSITE" id="PS51257">
    <property type="entry name" value="PROKAR_LIPOPROTEIN"/>
    <property type="match status" value="1"/>
</dbReference>
<dbReference type="InterPro" id="IPR000531">
    <property type="entry name" value="Beta-barrel_TonB"/>
</dbReference>
<keyword evidence="4 10" id="KW-1134">Transmembrane beta strand</keyword>
<proteinExistence type="inferred from homology"/>
<reference evidence="15 16" key="1">
    <citation type="submission" date="2024-06" db="EMBL/GenBank/DDBJ databases">
        <authorList>
            <person name="Woo H."/>
        </authorList>
    </citation>
    <scope>NUCLEOTIDE SEQUENCE [LARGE SCALE GENOMIC DNA]</scope>
    <source>
        <strain evidence="15 16">Si-c</strain>
    </source>
</reference>
<evidence type="ECO:0000256" key="8">
    <source>
        <dbReference type="ARBA" id="ARBA00023170"/>
    </source>
</evidence>
<dbReference type="PANTHER" id="PTHR32552">
    <property type="entry name" value="FERRICHROME IRON RECEPTOR-RELATED"/>
    <property type="match status" value="1"/>
</dbReference>
<keyword evidence="7 10" id="KW-0472">Membrane</keyword>
<dbReference type="InterPro" id="IPR039426">
    <property type="entry name" value="TonB-dep_rcpt-like"/>
</dbReference>
<evidence type="ECO:0000256" key="10">
    <source>
        <dbReference type="PROSITE-ProRule" id="PRU01360"/>
    </source>
</evidence>
<dbReference type="InterPro" id="IPR037066">
    <property type="entry name" value="Plug_dom_sf"/>
</dbReference>
<keyword evidence="16" id="KW-1185">Reference proteome</keyword>
<keyword evidence="5 10" id="KW-0812">Transmembrane</keyword>
<evidence type="ECO:0000256" key="2">
    <source>
        <dbReference type="ARBA" id="ARBA00009810"/>
    </source>
</evidence>
<evidence type="ECO:0000256" key="3">
    <source>
        <dbReference type="ARBA" id="ARBA00022448"/>
    </source>
</evidence>
<comment type="caution">
    <text evidence="15">The sequence shown here is derived from an EMBL/GenBank/DDBJ whole genome shotgun (WGS) entry which is preliminary data.</text>
</comment>
<evidence type="ECO:0000313" key="16">
    <source>
        <dbReference type="Proteomes" id="UP001556220"/>
    </source>
</evidence>
<evidence type="ECO:0000256" key="6">
    <source>
        <dbReference type="ARBA" id="ARBA00023077"/>
    </source>
</evidence>
<evidence type="ECO:0000256" key="5">
    <source>
        <dbReference type="ARBA" id="ARBA00022692"/>
    </source>
</evidence>
<keyword evidence="8 15" id="KW-0675">Receptor</keyword>
<comment type="similarity">
    <text evidence="2 10 11">Belongs to the TonB-dependent receptor family.</text>
</comment>
<dbReference type="InterPro" id="IPR010105">
    <property type="entry name" value="TonB_sidphr_rcpt"/>
</dbReference>
<keyword evidence="6 11" id="KW-0798">TonB box</keyword>
<evidence type="ECO:0000259" key="13">
    <source>
        <dbReference type="Pfam" id="PF00593"/>
    </source>
</evidence>
<evidence type="ECO:0000259" key="14">
    <source>
        <dbReference type="Pfam" id="PF07715"/>
    </source>
</evidence>
<evidence type="ECO:0000256" key="1">
    <source>
        <dbReference type="ARBA" id="ARBA00004571"/>
    </source>
</evidence>
<name>A0ABV3QE66_9GAMM</name>
<feature type="chain" id="PRO_5046869079" evidence="12">
    <location>
        <begin position="30"/>
        <end position="721"/>
    </location>
</feature>
<accession>A0ABV3QE66</accession>
<dbReference type="Proteomes" id="UP001556220">
    <property type="component" value="Unassembled WGS sequence"/>
</dbReference>
<keyword evidence="3 10" id="KW-0813">Transport</keyword>
<dbReference type="Pfam" id="PF07715">
    <property type="entry name" value="Plug"/>
    <property type="match status" value="1"/>
</dbReference>
<evidence type="ECO:0000313" key="15">
    <source>
        <dbReference type="EMBL" id="MEW9572133.1"/>
    </source>
</evidence>
<dbReference type="Gene3D" id="2.170.130.10">
    <property type="entry name" value="TonB-dependent receptor, plug domain"/>
    <property type="match status" value="1"/>
</dbReference>
<protein>
    <submittedName>
        <fullName evidence="15">TonB-dependent siderophore receptor</fullName>
    </submittedName>
</protein>
<dbReference type="InterPro" id="IPR036942">
    <property type="entry name" value="Beta-barrel_TonB_sf"/>
</dbReference>
<dbReference type="Pfam" id="PF00593">
    <property type="entry name" value="TonB_dep_Rec_b-barrel"/>
    <property type="match status" value="1"/>
</dbReference>
<dbReference type="InterPro" id="IPR012910">
    <property type="entry name" value="Plug_dom"/>
</dbReference>
<keyword evidence="12" id="KW-0732">Signal</keyword>
<evidence type="ECO:0000256" key="7">
    <source>
        <dbReference type="ARBA" id="ARBA00023136"/>
    </source>
</evidence>
<feature type="domain" description="TonB-dependent receptor-like beta-barrel" evidence="13">
    <location>
        <begin position="265"/>
        <end position="691"/>
    </location>
</feature>
<evidence type="ECO:0000256" key="12">
    <source>
        <dbReference type="SAM" id="SignalP"/>
    </source>
</evidence>
<dbReference type="Gene3D" id="2.40.170.20">
    <property type="entry name" value="TonB-dependent receptor, beta-barrel domain"/>
    <property type="match status" value="1"/>
</dbReference>
<organism evidence="15 16">
    <name type="scientific">Rhodanobacter lycopersici</name>
    <dbReference type="NCBI Taxonomy" id="3162487"/>
    <lineage>
        <taxon>Bacteria</taxon>
        <taxon>Pseudomonadati</taxon>
        <taxon>Pseudomonadota</taxon>
        <taxon>Gammaproteobacteria</taxon>
        <taxon>Lysobacterales</taxon>
        <taxon>Rhodanobacteraceae</taxon>
        <taxon>Rhodanobacter</taxon>
    </lineage>
</organism>
<evidence type="ECO:0000256" key="9">
    <source>
        <dbReference type="ARBA" id="ARBA00023237"/>
    </source>
</evidence>
<dbReference type="NCBIfam" id="TIGR01783">
    <property type="entry name" value="TonB-siderophor"/>
    <property type="match status" value="1"/>
</dbReference>
<dbReference type="SUPFAM" id="SSF56935">
    <property type="entry name" value="Porins"/>
    <property type="match status" value="1"/>
</dbReference>
<comment type="subcellular location">
    <subcellularLocation>
        <location evidence="1 10">Cell outer membrane</location>
        <topology evidence="1 10">Multi-pass membrane protein</topology>
    </subcellularLocation>
</comment>
<dbReference type="CDD" id="cd01347">
    <property type="entry name" value="ligand_gated_channel"/>
    <property type="match status" value="1"/>
</dbReference>